<comment type="caution">
    <text evidence="11">The sequence shown here is derived from an EMBL/GenBank/DDBJ whole genome shotgun (WGS) entry which is preliminary data.</text>
</comment>
<dbReference type="InterPro" id="IPR058533">
    <property type="entry name" value="Cation_efflux_TM"/>
</dbReference>
<dbReference type="SUPFAM" id="SSF161111">
    <property type="entry name" value="Cation efflux protein transmembrane domain-like"/>
    <property type="match status" value="1"/>
</dbReference>
<dbReference type="Proteomes" id="UP000748756">
    <property type="component" value="Unassembled WGS sequence"/>
</dbReference>
<dbReference type="GO" id="GO:0006882">
    <property type="term" value="P:intracellular zinc ion homeostasis"/>
    <property type="evidence" value="ECO:0007669"/>
    <property type="project" value="InterPro"/>
</dbReference>
<dbReference type="EMBL" id="JAAAUQ010000920">
    <property type="protein sequence ID" value="KAF9146149.1"/>
    <property type="molecule type" value="Genomic_DNA"/>
</dbReference>
<sequence length="761" mass="82262">MYNNHQHGHNHNHNHNGPAMAYSQHQHQHQHGHTAVLGGRGKPGMINLDKITNNSSSGIPFNHIAFLGIAKLVQAASAHFLREWIKLEHKPLGVVLFCILATAAVVLLAIERPWSRPAGMDTWKWNKIILYGAALAGQMYLWLWGLTTLSTLRVLMLTQYANIWMVAVLAALVGKRSSSQTQHSFVVLGGVLACFILDICYAPAGSHFISIASGYIAILASTQLSVYQRGVARRLSAEMGGNKTLHAVAVATAALVISPVALVQSMISTQPGGIYTHTPSWFLYLILGIGMFVIDFYVNQSISQRVVPVWHVLTGWPIVLASSCFTGIMVTKAMGANLLDFLIAVVMLYGIHELLQAEAASNESRFDSEEGGRLHSNLPTHGDSISYSGGGGGYTSGGIADLGLYIKAILADSESKQIFYFLCLNLSFMFVQMLYGVWTNSLGLISDSIHMFFDCLALGVGLFASVMSKWNANRTFSYGYNRIETLSGFSNGIFLSLISIFIVIEAIERLVHPPEMNTHRLLLVSFLGFVVNMVGIFAFNHGHAHGHSHGHSHGHDHGHGHGHDHGHGHNANMQGVFLHIMADTLGSVGVIISTLLIDWFGWTGFDPIASMFIAILIFLSVIPLIKDSAAVLMLEVPDSNLGSIEHALQEVTNISGVASYSCARFWPNSPESMIGTIHIQVSANGDHSPDTKAIQHSVEQVLLSNISGLGQVAVQVEREGPNGFQNCFCNGSRLRNGAGGGIAGLKQEGLGIGMGMGGWAN</sequence>
<feature type="transmembrane region" description="Helical" evidence="9">
    <location>
        <begin position="91"/>
        <end position="108"/>
    </location>
</feature>
<proteinExistence type="inferred from homology"/>
<evidence type="ECO:0000256" key="1">
    <source>
        <dbReference type="ARBA" id="ARBA00004141"/>
    </source>
</evidence>
<feature type="transmembrane region" description="Helical" evidence="9">
    <location>
        <begin position="418"/>
        <end position="437"/>
    </location>
</feature>
<evidence type="ECO:0000256" key="5">
    <source>
        <dbReference type="ARBA" id="ARBA00022989"/>
    </source>
</evidence>
<feature type="compositionally biased region" description="Basic residues" evidence="8">
    <location>
        <begin position="1"/>
        <end position="14"/>
    </location>
</feature>
<feature type="domain" description="Cation efflux protein transmembrane" evidence="10">
    <location>
        <begin position="418"/>
        <end position="633"/>
    </location>
</feature>
<feature type="transmembrane region" description="Helical" evidence="9">
    <location>
        <begin position="279"/>
        <end position="298"/>
    </location>
</feature>
<feature type="transmembrane region" description="Helical" evidence="9">
    <location>
        <begin position="608"/>
        <end position="625"/>
    </location>
</feature>
<dbReference type="GO" id="GO:0005794">
    <property type="term" value="C:Golgi apparatus"/>
    <property type="evidence" value="ECO:0007669"/>
    <property type="project" value="TreeGrafter"/>
</dbReference>
<comment type="similarity">
    <text evidence="2">Belongs to the cation diffusion facilitator (CDF) transporter (TC 2.A.4) family. SLC30A subfamily.</text>
</comment>
<feature type="transmembrane region" description="Helical" evidence="9">
    <location>
        <begin position="185"/>
        <end position="204"/>
    </location>
</feature>
<dbReference type="GO" id="GO:0031410">
    <property type="term" value="C:cytoplasmic vesicle"/>
    <property type="evidence" value="ECO:0007669"/>
    <property type="project" value="TreeGrafter"/>
</dbReference>
<evidence type="ECO:0000256" key="6">
    <source>
        <dbReference type="ARBA" id="ARBA00023065"/>
    </source>
</evidence>
<organism evidence="11 12">
    <name type="scientific">Linnemannia schmuckeri</name>
    <dbReference type="NCBI Taxonomy" id="64567"/>
    <lineage>
        <taxon>Eukaryota</taxon>
        <taxon>Fungi</taxon>
        <taxon>Fungi incertae sedis</taxon>
        <taxon>Mucoromycota</taxon>
        <taxon>Mortierellomycotina</taxon>
        <taxon>Mortierellomycetes</taxon>
        <taxon>Mortierellales</taxon>
        <taxon>Mortierellaceae</taxon>
        <taxon>Linnemannia</taxon>
    </lineage>
</organism>
<feature type="region of interest" description="Disordered" evidence="8">
    <location>
        <begin position="547"/>
        <end position="566"/>
    </location>
</feature>
<evidence type="ECO:0000256" key="9">
    <source>
        <dbReference type="SAM" id="Phobius"/>
    </source>
</evidence>
<feature type="transmembrane region" description="Helical" evidence="9">
    <location>
        <begin position="128"/>
        <end position="146"/>
    </location>
</feature>
<evidence type="ECO:0000256" key="3">
    <source>
        <dbReference type="ARBA" id="ARBA00022448"/>
    </source>
</evidence>
<protein>
    <submittedName>
        <fullName evidence="11">Zinc transporter msc2</fullName>
    </submittedName>
</protein>
<feature type="transmembrane region" description="Helical" evidence="9">
    <location>
        <begin position="310"/>
        <end position="330"/>
    </location>
</feature>
<dbReference type="GO" id="GO:0016020">
    <property type="term" value="C:membrane"/>
    <property type="evidence" value="ECO:0007669"/>
    <property type="project" value="UniProtKB-SubCell"/>
</dbReference>
<feature type="transmembrane region" description="Helical" evidence="9">
    <location>
        <begin position="449"/>
        <end position="467"/>
    </location>
</feature>
<feature type="transmembrane region" description="Helical" evidence="9">
    <location>
        <begin position="247"/>
        <end position="267"/>
    </location>
</feature>
<evidence type="ECO:0000256" key="7">
    <source>
        <dbReference type="ARBA" id="ARBA00023136"/>
    </source>
</evidence>
<dbReference type="AlphaFoldDB" id="A0A9P5RSP4"/>
<feature type="transmembrane region" description="Helical" evidence="9">
    <location>
        <begin position="336"/>
        <end position="355"/>
    </location>
</feature>
<reference evidence="11" key="1">
    <citation type="journal article" date="2020" name="Fungal Divers.">
        <title>Resolving the Mortierellaceae phylogeny through synthesis of multi-gene phylogenetics and phylogenomics.</title>
        <authorList>
            <person name="Vandepol N."/>
            <person name="Liber J."/>
            <person name="Desiro A."/>
            <person name="Na H."/>
            <person name="Kennedy M."/>
            <person name="Barry K."/>
            <person name="Grigoriev I.V."/>
            <person name="Miller A.N."/>
            <person name="O'Donnell K."/>
            <person name="Stajich J.E."/>
            <person name="Bonito G."/>
        </authorList>
    </citation>
    <scope>NUCLEOTIDE SEQUENCE</scope>
    <source>
        <strain evidence="11">NRRL 6426</strain>
    </source>
</reference>
<keyword evidence="4 9" id="KW-0812">Transmembrane</keyword>
<feature type="transmembrane region" description="Helical" evidence="9">
    <location>
        <begin position="152"/>
        <end position="173"/>
    </location>
</feature>
<dbReference type="OrthoDB" id="78669at2759"/>
<dbReference type="InterPro" id="IPR045316">
    <property type="entry name" value="Msc2-like"/>
</dbReference>
<gene>
    <name evidence="11" type="primary">MSC2</name>
    <name evidence="11" type="ORF">BG015_011692</name>
</gene>
<dbReference type="GO" id="GO:1904257">
    <property type="term" value="P:zinc ion import into Golgi lumen"/>
    <property type="evidence" value="ECO:0007669"/>
    <property type="project" value="TreeGrafter"/>
</dbReference>
<dbReference type="PANTHER" id="PTHR45755:SF4">
    <property type="entry name" value="ZINC TRANSPORTER 7"/>
    <property type="match status" value="1"/>
</dbReference>
<dbReference type="GO" id="GO:0005385">
    <property type="term" value="F:zinc ion transmembrane transporter activity"/>
    <property type="evidence" value="ECO:0007669"/>
    <property type="project" value="InterPro"/>
</dbReference>
<feature type="transmembrane region" description="Helical" evidence="9">
    <location>
        <begin position="576"/>
        <end position="602"/>
    </location>
</feature>
<evidence type="ECO:0000256" key="4">
    <source>
        <dbReference type="ARBA" id="ARBA00022692"/>
    </source>
</evidence>
<evidence type="ECO:0000256" key="8">
    <source>
        <dbReference type="SAM" id="MobiDB-lite"/>
    </source>
</evidence>
<dbReference type="NCBIfam" id="TIGR01297">
    <property type="entry name" value="CDF"/>
    <property type="match status" value="1"/>
</dbReference>
<dbReference type="InterPro" id="IPR027469">
    <property type="entry name" value="Cation_efflux_TMD_sf"/>
</dbReference>
<dbReference type="Gene3D" id="1.20.1510.10">
    <property type="entry name" value="Cation efflux protein transmembrane domain"/>
    <property type="match status" value="1"/>
</dbReference>
<feature type="region of interest" description="Disordered" evidence="8">
    <location>
        <begin position="1"/>
        <end position="22"/>
    </location>
</feature>
<evidence type="ECO:0000259" key="10">
    <source>
        <dbReference type="Pfam" id="PF01545"/>
    </source>
</evidence>
<keyword evidence="3" id="KW-0813">Transport</keyword>
<dbReference type="PANTHER" id="PTHR45755">
    <property type="match status" value="1"/>
</dbReference>
<feature type="transmembrane region" description="Helical" evidence="9">
    <location>
        <begin position="210"/>
        <end position="227"/>
    </location>
</feature>
<keyword evidence="5 9" id="KW-1133">Transmembrane helix</keyword>
<name>A0A9P5RSP4_9FUNG</name>
<comment type="subcellular location">
    <subcellularLocation>
        <location evidence="1">Membrane</location>
        <topology evidence="1">Multi-pass membrane protein</topology>
    </subcellularLocation>
</comment>
<evidence type="ECO:0000313" key="11">
    <source>
        <dbReference type="EMBL" id="KAF9146149.1"/>
    </source>
</evidence>
<keyword evidence="6" id="KW-0406">Ion transport</keyword>
<accession>A0A9P5RSP4</accession>
<evidence type="ECO:0000313" key="12">
    <source>
        <dbReference type="Proteomes" id="UP000748756"/>
    </source>
</evidence>
<feature type="transmembrane region" description="Helical" evidence="9">
    <location>
        <begin position="519"/>
        <end position="539"/>
    </location>
</feature>
<evidence type="ECO:0000256" key="2">
    <source>
        <dbReference type="ARBA" id="ARBA00008873"/>
    </source>
</evidence>
<keyword evidence="7 9" id="KW-0472">Membrane</keyword>
<keyword evidence="12" id="KW-1185">Reference proteome</keyword>
<dbReference type="InterPro" id="IPR002524">
    <property type="entry name" value="Cation_efflux"/>
</dbReference>
<dbReference type="Pfam" id="PF01545">
    <property type="entry name" value="Cation_efflux"/>
    <property type="match status" value="1"/>
</dbReference>
<feature type="compositionally biased region" description="Basic and acidic residues" evidence="8">
    <location>
        <begin position="553"/>
        <end position="566"/>
    </location>
</feature>
<feature type="transmembrane region" description="Helical" evidence="9">
    <location>
        <begin position="488"/>
        <end position="507"/>
    </location>
</feature>